<proteinExistence type="predicted"/>
<gene>
    <name evidence="1" type="ORF">LCGC14_1647120</name>
</gene>
<protein>
    <submittedName>
        <fullName evidence="1">Uncharacterized protein</fullName>
    </submittedName>
</protein>
<reference evidence="1" key="1">
    <citation type="journal article" date="2015" name="Nature">
        <title>Complex archaea that bridge the gap between prokaryotes and eukaryotes.</title>
        <authorList>
            <person name="Spang A."/>
            <person name="Saw J.H."/>
            <person name="Jorgensen S.L."/>
            <person name="Zaremba-Niedzwiedzka K."/>
            <person name="Martijn J."/>
            <person name="Lind A.E."/>
            <person name="van Eijk R."/>
            <person name="Schleper C."/>
            <person name="Guy L."/>
            <person name="Ettema T.J."/>
        </authorList>
    </citation>
    <scope>NUCLEOTIDE SEQUENCE</scope>
</reference>
<sequence>RLQEDRALSSVAVGTVELVGVGCVCVGVSDKLAFGVLVGMSSQFPSPLRQG</sequence>
<evidence type="ECO:0000313" key="1">
    <source>
        <dbReference type="EMBL" id="KKM20269.1"/>
    </source>
</evidence>
<dbReference type="AlphaFoldDB" id="A0A0F9IKE6"/>
<name>A0A0F9IKE6_9ZZZZ</name>
<comment type="caution">
    <text evidence="1">The sequence shown here is derived from an EMBL/GenBank/DDBJ whole genome shotgun (WGS) entry which is preliminary data.</text>
</comment>
<dbReference type="EMBL" id="LAZR01013803">
    <property type="protein sequence ID" value="KKM20269.1"/>
    <property type="molecule type" value="Genomic_DNA"/>
</dbReference>
<organism evidence="1">
    <name type="scientific">marine sediment metagenome</name>
    <dbReference type="NCBI Taxonomy" id="412755"/>
    <lineage>
        <taxon>unclassified sequences</taxon>
        <taxon>metagenomes</taxon>
        <taxon>ecological metagenomes</taxon>
    </lineage>
</organism>
<accession>A0A0F9IKE6</accession>
<feature type="non-terminal residue" evidence="1">
    <location>
        <position position="1"/>
    </location>
</feature>